<dbReference type="STRING" id="105785.A0A2J7R9D3"/>
<dbReference type="GO" id="GO:0005739">
    <property type="term" value="C:mitochondrion"/>
    <property type="evidence" value="ECO:0007669"/>
    <property type="project" value="TreeGrafter"/>
</dbReference>
<dbReference type="Gene3D" id="3.40.47.10">
    <property type="match status" value="1"/>
</dbReference>
<dbReference type="InterPro" id="IPR020615">
    <property type="entry name" value="Thiolase_acyl_enz_int_AS"/>
</dbReference>
<evidence type="ECO:0000259" key="4">
    <source>
        <dbReference type="Pfam" id="PF00108"/>
    </source>
</evidence>
<dbReference type="Proteomes" id="UP000235965">
    <property type="component" value="Unassembled WGS sequence"/>
</dbReference>
<dbReference type="PANTHER" id="PTHR18919">
    <property type="entry name" value="ACETYL-COA C-ACYLTRANSFERASE"/>
    <property type="match status" value="1"/>
</dbReference>
<dbReference type="InterPro" id="IPR020616">
    <property type="entry name" value="Thiolase_N"/>
</dbReference>
<gene>
    <name evidence="5" type="ORF">B7P43_G15808</name>
</gene>
<dbReference type="SUPFAM" id="SSF53901">
    <property type="entry name" value="Thiolase-like"/>
    <property type="match status" value="1"/>
</dbReference>
<evidence type="ECO:0000256" key="2">
    <source>
        <dbReference type="ARBA" id="ARBA00022679"/>
    </source>
</evidence>
<proteinExistence type="inferred from homology"/>
<protein>
    <recommendedName>
        <fullName evidence="4">Thiolase N-terminal domain-containing protein</fullName>
    </recommendedName>
</protein>
<dbReference type="PANTHER" id="PTHR18919:SF156">
    <property type="entry name" value="ACETYL-COA ACETYLTRANSFERASE, MITOCHONDRIAL"/>
    <property type="match status" value="1"/>
</dbReference>
<comment type="similarity">
    <text evidence="1">Belongs to the thiolase-like superfamily. Thiolase family.</text>
</comment>
<comment type="caution">
    <text evidence="5">The sequence shown here is derived from an EMBL/GenBank/DDBJ whole genome shotgun (WGS) entry which is preliminary data.</text>
</comment>
<dbReference type="InterPro" id="IPR016039">
    <property type="entry name" value="Thiolase-like"/>
</dbReference>
<dbReference type="Pfam" id="PF00108">
    <property type="entry name" value="Thiolase_N"/>
    <property type="match status" value="1"/>
</dbReference>
<organism evidence="5 6">
    <name type="scientific">Cryptotermes secundus</name>
    <dbReference type="NCBI Taxonomy" id="105785"/>
    <lineage>
        <taxon>Eukaryota</taxon>
        <taxon>Metazoa</taxon>
        <taxon>Ecdysozoa</taxon>
        <taxon>Arthropoda</taxon>
        <taxon>Hexapoda</taxon>
        <taxon>Insecta</taxon>
        <taxon>Pterygota</taxon>
        <taxon>Neoptera</taxon>
        <taxon>Polyneoptera</taxon>
        <taxon>Dictyoptera</taxon>
        <taxon>Blattodea</taxon>
        <taxon>Blattoidea</taxon>
        <taxon>Termitoidae</taxon>
        <taxon>Kalotermitidae</taxon>
        <taxon>Cryptotermitinae</taxon>
        <taxon>Cryptotermes</taxon>
    </lineage>
</organism>
<name>A0A2J7R9D3_9NEOP</name>
<dbReference type="PROSITE" id="PS00098">
    <property type="entry name" value="THIOLASE_1"/>
    <property type="match status" value="1"/>
</dbReference>
<keyword evidence="2" id="KW-0808">Transferase</keyword>
<keyword evidence="6" id="KW-1185">Reference proteome</keyword>
<dbReference type="OrthoDB" id="5404651at2759"/>
<evidence type="ECO:0000313" key="5">
    <source>
        <dbReference type="EMBL" id="PNF37448.1"/>
    </source>
</evidence>
<accession>A0A2J7R9D3</accession>
<dbReference type="GO" id="GO:0006635">
    <property type="term" value="P:fatty acid beta-oxidation"/>
    <property type="evidence" value="ECO:0007669"/>
    <property type="project" value="TreeGrafter"/>
</dbReference>
<feature type="domain" description="Thiolase N-terminal" evidence="4">
    <location>
        <begin position="25"/>
        <end position="148"/>
    </location>
</feature>
<dbReference type="InParanoid" id="A0A2J7R9D3"/>
<sequence length="164" mass="16948">MASSLRCRTLVHVRHCSSGVRLNDVVIVSGVRTPMGSFGGALSSLSAPHLAAVAIKGAIERAGIPKEEVKEVLMGNVLQANVGQAPARQATLFAGLPSTTICTTVNKVCASGMKSIMLGSQALMCGLQDVVVAGGMESMSNVPFYMPRGETSYGGVKLNVSNVL</sequence>
<dbReference type="EMBL" id="NEVH01006597">
    <property type="protein sequence ID" value="PNF37448.1"/>
    <property type="molecule type" value="Genomic_DNA"/>
</dbReference>
<dbReference type="GO" id="GO:0003985">
    <property type="term" value="F:acetyl-CoA C-acetyltransferase activity"/>
    <property type="evidence" value="ECO:0007669"/>
    <property type="project" value="TreeGrafter"/>
</dbReference>
<evidence type="ECO:0000313" key="6">
    <source>
        <dbReference type="Proteomes" id="UP000235965"/>
    </source>
</evidence>
<reference evidence="5 6" key="1">
    <citation type="submission" date="2017-12" db="EMBL/GenBank/DDBJ databases">
        <title>Hemimetabolous genomes reveal molecular basis of termite eusociality.</title>
        <authorList>
            <person name="Harrison M.C."/>
            <person name="Jongepier E."/>
            <person name="Robertson H.M."/>
            <person name="Arning N."/>
            <person name="Bitard-Feildel T."/>
            <person name="Chao H."/>
            <person name="Childers C.P."/>
            <person name="Dinh H."/>
            <person name="Doddapaneni H."/>
            <person name="Dugan S."/>
            <person name="Gowin J."/>
            <person name="Greiner C."/>
            <person name="Han Y."/>
            <person name="Hu H."/>
            <person name="Hughes D.S.T."/>
            <person name="Huylmans A.-K."/>
            <person name="Kemena C."/>
            <person name="Kremer L.P.M."/>
            <person name="Lee S.L."/>
            <person name="Lopez-Ezquerra A."/>
            <person name="Mallet L."/>
            <person name="Monroy-Kuhn J.M."/>
            <person name="Moser A."/>
            <person name="Murali S.C."/>
            <person name="Muzny D.M."/>
            <person name="Otani S."/>
            <person name="Piulachs M.-D."/>
            <person name="Poelchau M."/>
            <person name="Qu J."/>
            <person name="Schaub F."/>
            <person name="Wada-Katsumata A."/>
            <person name="Worley K.C."/>
            <person name="Xie Q."/>
            <person name="Ylla G."/>
            <person name="Poulsen M."/>
            <person name="Gibbs R.A."/>
            <person name="Schal C."/>
            <person name="Richards S."/>
            <person name="Belles X."/>
            <person name="Korb J."/>
            <person name="Bornberg-Bauer E."/>
        </authorList>
    </citation>
    <scope>NUCLEOTIDE SEQUENCE [LARGE SCALE GENOMIC DNA]</scope>
    <source>
        <tissue evidence="5">Whole body</tissue>
    </source>
</reference>
<evidence type="ECO:0000256" key="1">
    <source>
        <dbReference type="ARBA" id="ARBA00010982"/>
    </source>
</evidence>
<evidence type="ECO:0000256" key="3">
    <source>
        <dbReference type="ARBA" id="ARBA00023315"/>
    </source>
</evidence>
<dbReference type="AlphaFoldDB" id="A0A2J7R9D3"/>
<keyword evidence="3" id="KW-0012">Acyltransferase</keyword>